<accession>A0AAV4ITW0</accession>
<evidence type="ECO:0000313" key="2">
    <source>
        <dbReference type="Proteomes" id="UP000762676"/>
    </source>
</evidence>
<keyword evidence="2" id="KW-1185">Reference proteome</keyword>
<proteinExistence type="predicted"/>
<evidence type="ECO:0000313" key="1">
    <source>
        <dbReference type="EMBL" id="GFS11961.1"/>
    </source>
</evidence>
<dbReference type="Proteomes" id="UP000762676">
    <property type="component" value="Unassembled WGS sequence"/>
</dbReference>
<organism evidence="1 2">
    <name type="scientific">Elysia marginata</name>
    <dbReference type="NCBI Taxonomy" id="1093978"/>
    <lineage>
        <taxon>Eukaryota</taxon>
        <taxon>Metazoa</taxon>
        <taxon>Spiralia</taxon>
        <taxon>Lophotrochozoa</taxon>
        <taxon>Mollusca</taxon>
        <taxon>Gastropoda</taxon>
        <taxon>Heterobranchia</taxon>
        <taxon>Euthyneura</taxon>
        <taxon>Panpulmonata</taxon>
        <taxon>Sacoglossa</taxon>
        <taxon>Placobranchoidea</taxon>
        <taxon>Plakobranchidae</taxon>
        <taxon>Elysia</taxon>
    </lineage>
</organism>
<gene>
    <name evidence="1" type="ORF">ElyMa_001359500</name>
</gene>
<dbReference type="AlphaFoldDB" id="A0AAV4ITW0"/>
<name>A0AAV4ITW0_9GAST</name>
<protein>
    <submittedName>
        <fullName evidence="1">Uncharacterized protein</fullName>
    </submittedName>
</protein>
<dbReference type="EMBL" id="BMAT01002699">
    <property type="protein sequence ID" value="GFS11961.1"/>
    <property type="molecule type" value="Genomic_DNA"/>
</dbReference>
<reference evidence="1 2" key="1">
    <citation type="journal article" date="2021" name="Elife">
        <title>Chloroplast acquisition without the gene transfer in kleptoplastic sea slugs, Plakobranchus ocellatus.</title>
        <authorList>
            <person name="Maeda T."/>
            <person name="Takahashi S."/>
            <person name="Yoshida T."/>
            <person name="Shimamura S."/>
            <person name="Takaki Y."/>
            <person name="Nagai Y."/>
            <person name="Toyoda A."/>
            <person name="Suzuki Y."/>
            <person name="Arimoto A."/>
            <person name="Ishii H."/>
            <person name="Satoh N."/>
            <person name="Nishiyama T."/>
            <person name="Hasebe M."/>
            <person name="Maruyama T."/>
            <person name="Minagawa J."/>
            <person name="Obokata J."/>
            <person name="Shigenobu S."/>
        </authorList>
    </citation>
    <scope>NUCLEOTIDE SEQUENCE [LARGE SCALE GENOMIC DNA]</scope>
</reference>
<comment type="caution">
    <text evidence="1">The sequence shown here is derived from an EMBL/GenBank/DDBJ whole genome shotgun (WGS) entry which is preliminary data.</text>
</comment>
<sequence>MTLQGSKQMKVRGCDVWTVARIRTKFPIVALQPLLGKVCFMRSRIIVLKNRAHSQESRSFATNCIPEAVKSAAVLAALIHWPCGMMSMKIAPFASQNT</sequence>